<dbReference type="RefSeq" id="WP_066602426.1">
    <property type="nucleotide sequence ID" value="NZ_KQ130434.1"/>
</dbReference>
<dbReference type="InterPro" id="IPR016161">
    <property type="entry name" value="Ald_DH/histidinol_DH"/>
</dbReference>
<feature type="active site" evidence="3">
    <location>
        <position position="240"/>
    </location>
</feature>
<keyword evidence="7" id="KW-1185">Reference proteome</keyword>
<comment type="similarity">
    <text evidence="1 4">Belongs to the aldehyde dehydrogenase family.</text>
</comment>
<evidence type="ECO:0000256" key="4">
    <source>
        <dbReference type="RuleBase" id="RU003345"/>
    </source>
</evidence>
<evidence type="ECO:0000313" key="6">
    <source>
        <dbReference type="EMBL" id="KMS58174.1"/>
    </source>
</evidence>
<dbReference type="FunFam" id="3.40.605.10:FF:000007">
    <property type="entry name" value="NAD/NADP-dependent betaine aldehyde dehydrogenase"/>
    <property type="match status" value="1"/>
</dbReference>
<dbReference type="SUPFAM" id="SSF53720">
    <property type="entry name" value="ALDH-like"/>
    <property type="match status" value="1"/>
</dbReference>
<dbReference type="STRING" id="1420583.V473_08450"/>
<evidence type="ECO:0000259" key="5">
    <source>
        <dbReference type="Pfam" id="PF00171"/>
    </source>
</evidence>
<dbReference type="PROSITE" id="PS00687">
    <property type="entry name" value="ALDEHYDE_DEHYDR_GLU"/>
    <property type="match status" value="1"/>
</dbReference>
<keyword evidence="2 4" id="KW-0560">Oxidoreductase</keyword>
<protein>
    <submittedName>
        <fullName evidence="6">Aldehyde dehydrogenase</fullName>
    </submittedName>
</protein>
<name>A0A0J7Y2Z6_9SPHN</name>
<proteinExistence type="inferred from homology"/>
<dbReference type="InterPro" id="IPR029510">
    <property type="entry name" value="Ald_DH_CS_GLU"/>
</dbReference>
<dbReference type="InterPro" id="IPR016163">
    <property type="entry name" value="Ald_DH_C"/>
</dbReference>
<dbReference type="GO" id="GO:0016620">
    <property type="term" value="F:oxidoreductase activity, acting on the aldehyde or oxo group of donors, NAD or NADP as acceptor"/>
    <property type="evidence" value="ECO:0007669"/>
    <property type="project" value="InterPro"/>
</dbReference>
<dbReference type="Proteomes" id="UP000052232">
    <property type="component" value="Unassembled WGS sequence"/>
</dbReference>
<reference evidence="6 7" key="1">
    <citation type="journal article" date="2015" name="G3 (Bethesda)">
        <title>Insights into Ongoing Evolution of the Hexachlorocyclohexane Catabolic Pathway from Comparative Genomics of Ten Sphingomonadaceae Strains.</title>
        <authorList>
            <person name="Pearce S.L."/>
            <person name="Oakeshott J.G."/>
            <person name="Pandey G."/>
        </authorList>
    </citation>
    <scope>NUCLEOTIDE SEQUENCE [LARGE SCALE GENOMIC DNA]</scope>
    <source>
        <strain evidence="6 7">LL01</strain>
    </source>
</reference>
<dbReference type="Gene3D" id="3.40.605.10">
    <property type="entry name" value="Aldehyde Dehydrogenase, Chain A, domain 1"/>
    <property type="match status" value="1"/>
</dbReference>
<evidence type="ECO:0000256" key="3">
    <source>
        <dbReference type="PROSITE-ProRule" id="PRU10007"/>
    </source>
</evidence>
<evidence type="ECO:0000256" key="1">
    <source>
        <dbReference type="ARBA" id="ARBA00009986"/>
    </source>
</evidence>
<feature type="domain" description="Aldehyde dehydrogenase" evidence="5">
    <location>
        <begin position="15"/>
        <end position="460"/>
    </location>
</feature>
<dbReference type="InterPro" id="IPR044086">
    <property type="entry name" value="LUC3-like"/>
</dbReference>
<dbReference type="PANTHER" id="PTHR11699">
    <property type="entry name" value="ALDEHYDE DEHYDROGENASE-RELATED"/>
    <property type="match status" value="1"/>
</dbReference>
<dbReference type="Gene3D" id="3.40.309.10">
    <property type="entry name" value="Aldehyde Dehydrogenase, Chain A, domain 2"/>
    <property type="match status" value="1"/>
</dbReference>
<gene>
    <name evidence="6" type="ORF">V473_08450</name>
</gene>
<dbReference type="CDD" id="cd07106">
    <property type="entry name" value="ALDH_AldA-AAD23400"/>
    <property type="match status" value="1"/>
</dbReference>
<comment type="caution">
    <text evidence="6">The sequence shown here is derived from an EMBL/GenBank/DDBJ whole genome shotgun (WGS) entry which is preliminary data.</text>
</comment>
<evidence type="ECO:0000256" key="2">
    <source>
        <dbReference type="ARBA" id="ARBA00023002"/>
    </source>
</evidence>
<dbReference type="EMBL" id="JACT01000001">
    <property type="protein sequence ID" value="KMS58174.1"/>
    <property type="molecule type" value="Genomic_DNA"/>
</dbReference>
<accession>A0A0J7Y2Z6</accession>
<dbReference type="InterPro" id="IPR015590">
    <property type="entry name" value="Aldehyde_DH_dom"/>
</dbReference>
<evidence type="ECO:0000313" key="7">
    <source>
        <dbReference type="Proteomes" id="UP000052232"/>
    </source>
</evidence>
<dbReference type="Pfam" id="PF00171">
    <property type="entry name" value="Aldedh"/>
    <property type="match status" value="1"/>
</dbReference>
<sequence>MVKMLIDGALVDTARHMDVIDPSDESRVAQVPDAGTAEVDQAVAAAKKAYPAWRDATPEARGAVLVAMAQVVTDNLDELCQLLVQETGRPLGLAQFEIAHLAAGYLNYYAGLRIAPEILVEDDTRRVEQHRKPLGIVAAVVPWNAPVYIACNKIAPALAAGNTIVVKTAPSTPLTTLRLGELWQDVVPAGVVNILSGGNEAGAHLVSHPDVAKITFTGSTGTGRKIMEAASPTLKRVTLELGGNDAAIVLPDADVKAIAPAIFAFAFFNSGQVCAIIKRLYVHDSLYDAMCAEIAAYATGSKVAGGRDPEAQFGPVQNKAQYDKVLDYLASARASGTIIAGGELPDGRGYFVPLTVVRDVKEGDVIVDEEPFGPILPIIRYTDIDDVVARANASPYALGGSIWSNDAEAAAKIALRLESGSVWVNQHCALDPAVPFPANKQSGSGVEGGLEGLYPYTALQILNIAKPQAA</sequence>
<dbReference type="InterPro" id="IPR016162">
    <property type="entry name" value="Ald_DH_N"/>
</dbReference>
<dbReference type="AlphaFoldDB" id="A0A0J7Y2Z6"/>
<organism evidence="6 7">
    <name type="scientific">Sphingobium cupriresistens LL01</name>
    <dbReference type="NCBI Taxonomy" id="1420583"/>
    <lineage>
        <taxon>Bacteria</taxon>
        <taxon>Pseudomonadati</taxon>
        <taxon>Pseudomonadota</taxon>
        <taxon>Alphaproteobacteria</taxon>
        <taxon>Sphingomonadales</taxon>
        <taxon>Sphingomonadaceae</taxon>
        <taxon>Sphingobium</taxon>
    </lineage>
</organism>
<dbReference type="PATRIC" id="fig|1420583.3.peg.1696"/>